<proteinExistence type="predicted"/>
<reference evidence="2 3" key="1">
    <citation type="journal article" date="2021" name="Elife">
        <title>Chloroplast acquisition without the gene transfer in kleptoplastic sea slugs, Plakobranchus ocellatus.</title>
        <authorList>
            <person name="Maeda T."/>
            <person name="Takahashi S."/>
            <person name="Yoshida T."/>
            <person name="Shimamura S."/>
            <person name="Takaki Y."/>
            <person name="Nagai Y."/>
            <person name="Toyoda A."/>
            <person name="Suzuki Y."/>
            <person name="Arimoto A."/>
            <person name="Ishii H."/>
            <person name="Satoh N."/>
            <person name="Nishiyama T."/>
            <person name="Hasebe M."/>
            <person name="Maruyama T."/>
            <person name="Minagawa J."/>
            <person name="Obokata J."/>
            <person name="Shigenobu S."/>
        </authorList>
    </citation>
    <scope>NUCLEOTIDE SEQUENCE [LARGE SCALE GENOMIC DNA]</scope>
</reference>
<gene>
    <name evidence="2" type="ORF">ElyMa_002300300</name>
</gene>
<feature type="region of interest" description="Disordered" evidence="1">
    <location>
        <begin position="50"/>
        <end position="79"/>
    </location>
</feature>
<evidence type="ECO:0000313" key="3">
    <source>
        <dbReference type="Proteomes" id="UP000762676"/>
    </source>
</evidence>
<organism evidence="2 3">
    <name type="scientific">Elysia marginata</name>
    <dbReference type="NCBI Taxonomy" id="1093978"/>
    <lineage>
        <taxon>Eukaryota</taxon>
        <taxon>Metazoa</taxon>
        <taxon>Spiralia</taxon>
        <taxon>Lophotrochozoa</taxon>
        <taxon>Mollusca</taxon>
        <taxon>Gastropoda</taxon>
        <taxon>Heterobranchia</taxon>
        <taxon>Euthyneura</taxon>
        <taxon>Panpulmonata</taxon>
        <taxon>Sacoglossa</taxon>
        <taxon>Placobranchoidea</taxon>
        <taxon>Plakobranchidae</taxon>
        <taxon>Elysia</taxon>
    </lineage>
</organism>
<accession>A0AAV4G355</accession>
<sequence>MTHLEIQVAAYLGDELIVVGQVRAAVHAAVGAVTLGRKVRLERLHHCARGGEASNGRSRELAARQGAQQPHARAASPPAAFRDRLEHVHHGYTGLGGDGKPSAGSTEQQLMAVRVAVAATSLWFHTRDFVPGT</sequence>
<comment type="caution">
    <text evidence="2">The sequence shown here is derived from an EMBL/GenBank/DDBJ whole genome shotgun (WGS) entry which is preliminary data.</text>
</comment>
<dbReference type="Proteomes" id="UP000762676">
    <property type="component" value="Unassembled WGS sequence"/>
</dbReference>
<name>A0AAV4G355_9GAST</name>
<evidence type="ECO:0000256" key="1">
    <source>
        <dbReference type="SAM" id="MobiDB-lite"/>
    </source>
</evidence>
<protein>
    <submittedName>
        <fullName evidence="2">Uncharacterized protein</fullName>
    </submittedName>
</protein>
<dbReference type="EMBL" id="BMAT01004771">
    <property type="protein sequence ID" value="GFR79922.1"/>
    <property type="molecule type" value="Genomic_DNA"/>
</dbReference>
<evidence type="ECO:0000313" key="2">
    <source>
        <dbReference type="EMBL" id="GFR79922.1"/>
    </source>
</evidence>
<keyword evidence="3" id="KW-1185">Reference proteome</keyword>
<dbReference type="AlphaFoldDB" id="A0AAV4G355"/>